<evidence type="ECO:0000313" key="1">
    <source>
        <dbReference type="EMBL" id="PDO10672.1"/>
    </source>
</evidence>
<evidence type="ECO:0000313" key="2">
    <source>
        <dbReference type="Proteomes" id="UP000243688"/>
    </source>
</evidence>
<organism evidence="1 2">
    <name type="scientific">Candidatus Reconcilbacillus cellulovorans</name>
    <dbReference type="NCBI Taxonomy" id="1906605"/>
    <lineage>
        <taxon>Bacteria</taxon>
        <taxon>Bacillati</taxon>
        <taxon>Bacillota</taxon>
        <taxon>Bacilli</taxon>
        <taxon>Bacillales</taxon>
        <taxon>Paenibacillaceae</taxon>
        <taxon>Candidatus Reconcilbacillus</taxon>
    </lineage>
</organism>
<reference evidence="1 2" key="1">
    <citation type="submission" date="2016-12" db="EMBL/GenBank/DDBJ databases">
        <title>Candidatus Reconcilibacillus cellulovorans genome.</title>
        <authorList>
            <person name="Kolinko S."/>
            <person name="Wu Y.-W."/>
            <person name="Tachea F."/>
            <person name="Denzel E."/>
            <person name="Hiras J."/>
            <person name="Baecker N."/>
            <person name="Chan L.J."/>
            <person name="Eichorst S.A."/>
            <person name="Frey D."/>
            <person name="Adams P.D."/>
            <person name="Pray T."/>
            <person name="Tanjore D."/>
            <person name="Petzold C.J."/>
            <person name="Gladden J.M."/>
            <person name="Simmons B.A."/>
            <person name="Singer S.W."/>
        </authorList>
    </citation>
    <scope>NUCLEOTIDE SEQUENCE [LARGE SCALE GENOMIC DNA]</scope>
    <source>
        <strain evidence="1">JTherm</strain>
    </source>
</reference>
<gene>
    <name evidence="1" type="ORF">BLM47_06155</name>
</gene>
<proteinExistence type="predicted"/>
<accession>A0A2A6E167</accession>
<protein>
    <submittedName>
        <fullName evidence="1">Uncharacterized protein</fullName>
    </submittedName>
</protein>
<comment type="caution">
    <text evidence="1">The sequence shown here is derived from an EMBL/GenBank/DDBJ whole genome shotgun (WGS) entry which is preliminary data.</text>
</comment>
<sequence>MGLQLLNLYAEDPAGLIPESELHALSRGLPVGAAEAVCPTLKICPSIVCSIDLISCTTVTFGCYCPTPIPTTVSLA</sequence>
<dbReference type="Proteomes" id="UP000243688">
    <property type="component" value="Unassembled WGS sequence"/>
</dbReference>
<dbReference type="EMBL" id="MOXJ01000011">
    <property type="protein sequence ID" value="PDO10672.1"/>
    <property type="molecule type" value="Genomic_DNA"/>
</dbReference>
<name>A0A2A6E167_9BACL</name>
<dbReference type="AlphaFoldDB" id="A0A2A6E167"/>